<dbReference type="RefSeq" id="WP_347721539.1">
    <property type="nucleotide sequence ID" value="NZ_CP104395.1"/>
</dbReference>
<dbReference type="InterPro" id="IPR013150">
    <property type="entry name" value="TFIIB_cyclin"/>
</dbReference>
<dbReference type="InterPro" id="IPR013763">
    <property type="entry name" value="Cyclin-like_dom"/>
</dbReference>
<gene>
    <name evidence="10" type="primary">sua7-2</name>
    <name evidence="6" type="synonym">tfb</name>
    <name evidence="10" type="ORF">SVXNc_0692</name>
</gene>
<feature type="compositionally biased region" description="Acidic residues" evidence="8">
    <location>
        <begin position="26"/>
        <end position="48"/>
    </location>
</feature>
<evidence type="ECO:0000256" key="8">
    <source>
        <dbReference type="SAM" id="MobiDB-lite"/>
    </source>
</evidence>
<feature type="binding site" evidence="6">
    <location>
        <position position="97"/>
    </location>
    <ligand>
        <name>Zn(2+)</name>
        <dbReference type="ChEBI" id="CHEBI:29105"/>
    </ligand>
</feature>
<protein>
    <recommendedName>
        <fullName evidence="2 6">Transcription initiation factor IIB</fullName>
        <shortName evidence="6">TFIIB</shortName>
    </recommendedName>
</protein>
<keyword evidence="5 6" id="KW-0804">Transcription</keyword>
<dbReference type="EMBL" id="CP104395">
    <property type="protein sequence ID" value="WEL19706.1"/>
    <property type="molecule type" value="Genomic_DNA"/>
</dbReference>
<keyword evidence="3 6" id="KW-0677">Repeat</keyword>
<feature type="domain" description="TFIIB-type" evidence="9">
    <location>
        <begin position="71"/>
        <end position="102"/>
    </location>
</feature>
<comment type="function">
    <text evidence="6">Stabilizes TBP binding to an archaeal box-A promoter. Also responsible for recruiting RNA polymerase II to the pre-initiation complex (DNA-TBP-TFIIB).</text>
</comment>
<dbReference type="InterPro" id="IPR000812">
    <property type="entry name" value="TFIIB"/>
</dbReference>
<dbReference type="PANTHER" id="PTHR11618">
    <property type="entry name" value="TRANSCRIPTION INITIATION FACTOR IIB-RELATED"/>
    <property type="match status" value="1"/>
</dbReference>
<evidence type="ECO:0000256" key="1">
    <source>
        <dbReference type="ARBA" id="ARBA00010857"/>
    </source>
</evidence>
<proteinExistence type="inferred from homology"/>
<dbReference type="Gene3D" id="1.10.472.10">
    <property type="entry name" value="Cyclin-like"/>
    <property type="match status" value="1"/>
</dbReference>
<dbReference type="InterPro" id="IPR023486">
    <property type="entry name" value="TFIIB_CS"/>
</dbReference>
<evidence type="ECO:0000256" key="4">
    <source>
        <dbReference type="ARBA" id="ARBA00023015"/>
    </source>
</evidence>
<keyword evidence="6" id="KW-0862">Zinc</keyword>
<evidence type="ECO:0000256" key="5">
    <source>
        <dbReference type="ARBA" id="ARBA00023163"/>
    </source>
</evidence>
<keyword evidence="11" id="KW-1185">Reference proteome</keyword>
<dbReference type="CDD" id="cd20549">
    <property type="entry name" value="CYCLIN_TFIIB_archaea_like_rpt1"/>
    <property type="match status" value="1"/>
</dbReference>
<dbReference type="SMART" id="SM00385">
    <property type="entry name" value="CYCLIN"/>
    <property type="match status" value="2"/>
</dbReference>
<evidence type="ECO:0000259" key="9">
    <source>
        <dbReference type="PROSITE" id="PS51134"/>
    </source>
</evidence>
<organism evidence="10 11">
    <name type="scientific">Candidatus Nanohalococcus occultus</name>
    <dbReference type="NCBI Taxonomy" id="2978047"/>
    <lineage>
        <taxon>Archaea</taxon>
        <taxon>Candidatus Nanohalarchaeota</taxon>
        <taxon>Candidatus Nanohalarchaeota incertae sedis</taxon>
        <taxon>Candidatus Nanohalococcus</taxon>
    </lineage>
</organism>
<dbReference type="PROSITE" id="PS00782">
    <property type="entry name" value="TFIIB"/>
    <property type="match status" value="1"/>
</dbReference>
<dbReference type="PROSITE" id="PS51134">
    <property type="entry name" value="ZF_TFIIB"/>
    <property type="match status" value="1"/>
</dbReference>
<feature type="compositionally biased region" description="Basic and acidic residues" evidence="8">
    <location>
        <begin position="1"/>
        <end position="18"/>
    </location>
</feature>
<dbReference type="InterPro" id="IPR036915">
    <property type="entry name" value="Cyclin-like_sf"/>
</dbReference>
<feature type="region of interest" description="Disordered" evidence="8">
    <location>
        <begin position="1"/>
        <end position="70"/>
    </location>
</feature>
<dbReference type="GeneID" id="98290744"/>
<dbReference type="PRINTS" id="PR00685">
    <property type="entry name" value="TIFACTORIIB"/>
</dbReference>
<evidence type="ECO:0000313" key="11">
    <source>
        <dbReference type="Proteomes" id="UP001218034"/>
    </source>
</evidence>
<feature type="repeat" description="1" evidence="6">
    <location>
        <begin position="184"/>
        <end position="267"/>
    </location>
</feature>
<evidence type="ECO:0000256" key="6">
    <source>
        <dbReference type="HAMAP-Rule" id="MF_00383"/>
    </source>
</evidence>
<dbReference type="SUPFAM" id="SSF57783">
    <property type="entry name" value="Zinc beta-ribbon"/>
    <property type="match status" value="1"/>
</dbReference>
<dbReference type="InterPro" id="IPR023484">
    <property type="entry name" value="TFIIB_arc"/>
</dbReference>
<dbReference type="Pfam" id="PF08271">
    <property type="entry name" value="Zn_Ribbon_TF"/>
    <property type="match status" value="1"/>
</dbReference>
<dbReference type="SUPFAM" id="SSF47954">
    <property type="entry name" value="Cyclin-like"/>
    <property type="match status" value="2"/>
</dbReference>
<feature type="binding site" evidence="6">
    <location>
        <position position="75"/>
    </location>
    <ligand>
        <name>Zn(2+)</name>
        <dbReference type="ChEBI" id="CHEBI:29105"/>
    </ligand>
</feature>
<feature type="binding site" evidence="6">
    <location>
        <position position="78"/>
    </location>
    <ligand>
        <name>Zn(2+)</name>
        <dbReference type="ChEBI" id="CHEBI:29105"/>
    </ligand>
</feature>
<keyword evidence="7" id="KW-0863">Zinc-finger</keyword>
<dbReference type="CDD" id="cd20550">
    <property type="entry name" value="CYCLIN_TFIIB_archaea_like_rpt2"/>
    <property type="match status" value="1"/>
</dbReference>
<dbReference type="Proteomes" id="UP001218034">
    <property type="component" value="Chromosome"/>
</dbReference>
<keyword evidence="4 6" id="KW-0805">Transcription regulation</keyword>
<keyword evidence="6" id="KW-0479">Metal-binding</keyword>
<evidence type="ECO:0000256" key="7">
    <source>
        <dbReference type="PROSITE-ProRule" id="PRU00469"/>
    </source>
</evidence>
<dbReference type="Pfam" id="PF00382">
    <property type="entry name" value="TFIIB"/>
    <property type="match status" value="2"/>
</dbReference>
<dbReference type="Gene3D" id="1.10.472.170">
    <property type="match status" value="1"/>
</dbReference>
<dbReference type="HAMAP" id="MF_00383">
    <property type="entry name" value="TF2B_arch"/>
    <property type="match status" value="1"/>
</dbReference>
<accession>A0ABY8CK51</accession>
<evidence type="ECO:0000256" key="2">
    <source>
        <dbReference type="ARBA" id="ARBA00013932"/>
    </source>
</evidence>
<evidence type="ECO:0000256" key="3">
    <source>
        <dbReference type="ARBA" id="ARBA00022737"/>
    </source>
</evidence>
<sequence>MSDKDTVSDQNVPRREFDSYQVPDSWQEDEEDNNESETPESQEGEAQEAPESVTDGEGYEIKQEEAEEGDTVLTCPECGAQRFEEDSAEGQLICVDCGLVIDENRIDESAEWRAFNKEEREKKARAGQPLTYTKHDMGVSTEIGKGSGELYKVSGNKRAQYYRLRKWHKRLTKSKDRNLGFALSELNSMISNLNLPESVHEEVARLYEKAVDQGLVRGRSMESIISALLYIVARKQGTPRTLDEISDASGIEKREIGRAYRYVARELGLRILPAKPQDYVPRFAGKLQLSGEVQARARQILKEARERDLLSGKGPTGLAAAALYIAAVIEGEKRTQREVADVVGVTEVTIRNRYKELAEKLGLEEELEEKSN</sequence>
<comment type="similarity">
    <text evidence="1 6">Belongs to the TFIIB family.</text>
</comment>
<reference evidence="10 11" key="1">
    <citation type="submission" date="2022-09" db="EMBL/GenBank/DDBJ databases">
        <title>Xylan utilization by haloarchaea-nanohaloarchaea associations.</title>
        <authorList>
            <person name="Yakimov M."/>
        </authorList>
    </citation>
    <scope>NUCLEOTIDE SEQUENCE [LARGE SCALE GENOMIC DNA]</scope>
    <source>
        <strain evidence="10 11">SVXNc</strain>
    </source>
</reference>
<feature type="binding site" evidence="6">
    <location>
        <position position="94"/>
    </location>
    <ligand>
        <name>Zn(2+)</name>
        <dbReference type="ChEBI" id="CHEBI:29105"/>
    </ligand>
</feature>
<dbReference type="NCBIfam" id="NF001658">
    <property type="entry name" value="PRK00423.1"/>
    <property type="match status" value="1"/>
</dbReference>
<feature type="repeat" description="2" evidence="6">
    <location>
        <begin position="278"/>
        <end position="359"/>
    </location>
</feature>
<dbReference type="InterPro" id="IPR013137">
    <property type="entry name" value="Znf_TFIIB"/>
</dbReference>
<name>A0ABY8CK51_9ARCH</name>
<evidence type="ECO:0000313" key="10">
    <source>
        <dbReference type="EMBL" id="WEL19706.1"/>
    </source>
</evidence>
<dbReference type="PANTHER" id="PTHR11618:SF13">
    <property type="entry name" value="TRANSCRIPTION INITIATION FACTOR IIB"/>
    <property type="match status" value="1"/>
</dbReference>